<dbReference type="GeneID" id="27315533"/>
<evidence type="ECO:0000256" key="3">
    <source>
        <dbReference type="ARBA" id="ARBA00010417"/>
    </source>
</evidence>
<evidence type="ECO:0000256" key="4">
    <source>
        <dbReference type="ARBA" id="ARBA00014881"/>
    </source>
</evidence>
<evidence type="ECO:0000256" key="6">
    <source>
        <dbReference type="ARBA" id="ARBA00022790"/>
    </source>
</evidence>
<dbReference type="PANTHER" id="PTHR10855">
    <property type="entry name" value="26S PROTEASOME NON-ATPASE REGULATORY SUBUNIT 12/COP9 SIGNALOSOME COMPLEX SUBUNIT 4"/>
    <property type="match status" value="1"/>
</dbReference>
<dbReference type="OrthoDB" id="295656at2759"/>
<dbReference type="GO" id="GO:0005829">
    <property type="term" value="C:cytosol"/>
    <property type="evidence" value="ECO:0007669"/>
    <property type="project" value="TreeGrafter"/>
</dbReference>
<evidence type="ECO:0000256" key="5">
    <source>
        <dbReference type="ARBA" id="ARBA00022490"/>
    </source>
</evidence>
<keyword evidence="7" id="KW-0539">Nucleus</keyword>
<protein>
    <recommendedName>
        <fullName evidence="4">COP9 signalosome complex subunit 4</fullName>
    </recommendedName>
</protein>
<accession>A0A0D1XFU1</accession>
<dbReference type="STRING" id="253628.A0A0D1XFU1"/>
<dbReference type="Pfam" id="PF22241">
    <property type="entry name" value="PSMD12-CSN4_N"/>
    <property type="match status" value="1"/>
</dbReference>
<evidence type="ECO:0000256" key="1">
    <source>
        <dbReference type="ARBA" id="ARBA00004123"/>
    </source>
</evidence>
<reference evidence="9 10" key="1">
    <citation type="submission" date="2015-01" db="EMBL/GenBank/DDBJ databases">
        <title>The Genome Sequence of Ochroconis gallopava CBS43764.</title>
        <authorList>
            <consortium name="The Broad Institute Genomics Platform"/>
            <person name="Cuomo C."/>
            <person name="de Hoog S."/>
            <person name="Gorbushina A."/>
            <person name="Stielow B."/>
            <person name="Teixiera M."/>
            <person name="Abouelleil A."/>
            <person name="Chapman S.B."/>
            <person name="Priest M."/>
            <person name="Young S.K."/>
            <person name="Wortman J."/>
            <person name="Nusbaum C."/>
            <person name="Birren B."/>
        </authorList>
    </citation>
    <scope>NUCLEOTIDE SEQUENCE [LARGE SCALE GENOMIC DNA]</scope>
    <source>
        <strain evidence="9 10">CBS 43764</strain>
    </source>
</reference>
<evidence type="ECO:0000313" key="10">
    <source>
        <dbReference type="Proteomes" id="UP000053259"/>
    </source>
</evidence>
<dbReference type="Pfam" id="PF01399">
    <property type="entry name" value="PCI"/>
    <property type="match status" value="1"/>
</dbReference>
<dbReference type="InterPro" id="IPR000717">
    <property type="entry name" value="PCI_dom"/>
</dbReference>
<organism evidence="9 10">
    <name type="scientific">Verruconis gallopava</name>
    <dbReference type="NCBI Taxonomy" id="253628"/>
    <lineage>
        <taxon>Eukaryota</taxon>
        <taxon>Fungi</taxon>
        <taxon>Dikarya</taxon>
        <taxon>Ascomycota</taxon>
        <taxon>Pezizomycotina</taxon>
        <taxon>Dothideomycetes</taxon>
        <taxon>Pleosporomycetidae</taxon>
        <taxon>Venturiales</taxon>
        <taxon>Sympoventuriaceae</taxon>
        <taxon>Verruconis</taxon>
    </lineage>
</organism>
<dbReference type="PROSITE" id="PS50250">
    <property type="entry name" value="PCI"/>
    <property type="match status" value="1"/>
</dbReference>
<feature type="domain" description="PCI" evidence="8">
    <location>
        <begin position="201"/>
        <end position="370"/>
    </location>
</feature>
<dbReference type="HOGENOM" id="CLU_028132_1_0_1"/>
<dbReference type="InterPro" id="IPR040134">
    <property type="entry name" value="PSMD12/CSN4"/>
</dbReference>
<dbReference type="RefSeq" id="XP_016210915.1">
    <property type="nucleotide sequence ID" value="XM_016361340.1"/>
</dbReference>
<keyword evidence="10" id="KW-1185">Reference proteome</keyword>
<name>A0A0D1XFU1_9PEZI</name>
<dbReference type="VEuPathDB" id="FungiDB:PV09_07560"/>
<comment type="similarity">
    <text evidence="3">Belongs to the CSN4 family.</text>
</comment>
<dbReference type="InParanoid" id="A0A0D1XFU1"/>
<sequence length="422" mass="46555">MAPLTPDEVSSTILDLEDASASKKPDLYTNLLDKILANSSSDTLGTNLTIFVESLLSESLSVVTARPLLGQFVTSLSKIEDASTKIEVGTRAIELLSPKVVSYEEQDTNLKYLVASAYESEEEFTQAAKTLEKIPVDSSQRTVSADDKAKLWIRIVRCYIEDDDTTSALSYLNRIKNIIHGVKDTETRLLFNLNQAKILDSQRNFLDASAAYHSISLETVIDESERLRALSEAIKCAVLAPAGPLRGRSLARLYKDERASQVDEFSILEKIFLNRLLSQSEVASFAATLQPHQLAKTSDGSTVLDKAVLEHNLLAASRLYSNIGIAPLGLLLGVSAEKAEEYAAQMIEQGRLSGYIDQIGGYIYFEAEEGSGERKVKHESAVVGREMRKWDANVQGVAEEVEKVVAVIQSQYPQFYAEHMVH</sequence>
<dbReference type="SUPFAM" id="SSF48452">
    <property type="entry name" value="TPR-like"/>
    <property type="match status" value="1"/>
</dbReference>
<dbReference type="Proteomes" id="UP000053259">
    <property type="component" value="Unassembled WGS sequence"/>
</dbReference>
<dbReference type="SMART" id="SM00088">
    <property type="entry name" value="PINT"/>
    <property type="match status" value="1"/>
</dbReference>
<comment type="subcellular location">
    <subcellularLocation>
        <location evidence="2">Cytoplasm</location>
    </subcellularLocation>
    <subcellularLocation>
        <location evidence="1">Nucleus</location>
    </subcellularLocation>
</comment>
<dbReference type="InterPro" id="IPR036390">
    <property type="entry name" value="WH_DNA-bd_sf"/>
</dbReference>
<evidence type="ECO:0000256" key="7">
    <source>
        <dbReference type="ARBA" id="ARBA00023242"/>
    </source>
</evidence>
<evidence type="ECO:0000313" key="9">
    <source>
        <dbReference type="EMBL" id="KIW01046.1"/>
    </source>
</evidence>
<dbReference type="EMBL" id="KN847558">
    <property type="protein sequence ID" value="KIW01046.1"/>
    <property type="molecule type" value="Genomic_DNA"/>
</dbReference>
<evidence type="ECO:0000259" key="8">
    <source>
        <dbReference type="PROSITE" id="PS50250"/>
    </source>
</evidence>
<dbReference type="SUPFAM" id="SSF46785">
    <property type="entry name" value="Winged helix' DNA-binding domain"/>
    <property type="match status" value="1"/>
</dbReference>
<dbReference type="AlphaFoldDB" id="A0A0D1XFU1"/>
<keyword evidence="6" id="KW-0736">Signalosome</keyword>
<keyword evidence="5" id="KW-0963">Cytoplasm</keyword>
<dbReference type="InterPro" id="IPR036388">
    <property type="entry name" value="WH-like_DNA-bd_sf"/>
</dbReference>
<evidence type="ECO:0000256" key="2">
    <source>
        <dbReference type="ARBA" id="ARBA00004496"/>
    </source>
</evidence>
<dbReference type="InterPro" id="IPR054559">
    <property type="entry name" value="PSMD12-CSN4-like_N"/>
</dbReference>
<dbReference type="GO" id="GO:0008180">
    <property type="term" value="C:COP9 signalosome"/>
    <property type="evidence" value="ECO:0007669"/>
    <property type="project" value="UniProtKB-KW"/>
</dbReference>
<dbReference type="PANTHER" id="PTHR10855:SF2">
    <property type="entry name" value="COP9 SIGNALOSOME COMPLEX SUBUNIT 4"/>
    <property type="match status" value="1"/>
</dbReference>
<proteinExistence type="inferred from homology"/>
<dbReference type="Gene3D" id="1.10.10.10">
    <property type="entry name" value="Winged helix-like DNA-binding domain superfamily/Winged helix DNA-binding domain"/>
    <property type="match status" value="1"/>
</dbReference>
<dbReference type="InterPro" id="IPR011990">
    <property type="entry name" value="TPR-like_helical_dom_sf"/>
</dbReference>
<gene>
    <name evidence="9" type="ORF">PV09_07560</name>
</gene>